<feature type="transmembrane region" description="Helical" evidence="7">
    <location>
        <begin position="100"/>
        <end position="119"/>
    </location>
</feature>
<proteinExistence type="predicted"/>
<evidence type="ECO:0000256" key="3">
    <source>
        <dbReference type="ARBA" id="ARBA00022475"/>
    </source>
</evidence>
<evidence type="ECO:0000256" key="1">
    <source>
        <dbReference type="ARBA" id="ARBA00004651"/>
    </source>
</evidence>
<organism evidence="9">
    <name type="scientific">freshwater metagenome</name>
    <dbReference type="NCBI Taxonomy" id="449393"/>
    <lineage>
        <taxon>unclassified sequences</taxon>
        <taxon>metagenomes</taxon>
        <taxon>ecological metagenomes</taxon>
    </lineage>
</organism>
<name>A0A6J6QQW1_9ZZZZ</name>
<evidence type="ECO:0000256" key="6">
    <source>
        <dbReference type="ARBA" id="ARBA00023136"/>
    </source>
</evidence>
<keyword evidence="3" id="KW-1003">Cell membrane</keyword>
<evidence type="ECO:0000256" key="4">
    <source>
        <dbReference type="ARBA" id="ARBA00022692"/>
    </source>
</evidence>
<sequence length="143" mass="14688">MLYGTIGTTIGMIALTATDIAVNGWGTTAVAGTALFLLAMAIQGVASAFLGSAPTAVVGDIMGGKRGGIVVATFQMMNDFGVILGPLVAGLLVDLFDFDWAFAAAAGLSLIAVIFVWLMPETLNRRGSLTLRPPETPAAKELT</sequence>
<dbReference type="Pfam" id="PF07690">
    <property type="entry name" value="MFS_1"/>
    <property type="match status" value="1"/>
</dbReference>
<feature type="domain" description="Major facilitator superfamily (MFS) profile" evidence="8">
    <location>
        <begin position="1"/>
        <end position="143"/>
    </location>
</feature>
<accession>A0A6J6QQW1</accession>
<dbReference type="PANTHER" id="PTHR23517">
    <property type="entry name" value="RESISTANCE PROTEIN MDTM, PUTATIVE-RELATED-RELATED"/>
    <property type="match status" value="1"/>
</dbReference>
<dbReference type="InterPro" id="IPR020846">
    <property type="entry name" value="MFS_dom"/>
</dbReference>
<keyword evidence="5 7" id="KW-1133">Transmembrane helix</keyword>
<dbReference type="InterPro" id="IPR011701">
    <property type="entry name" value="MFS"/>
</dbReference>
<dbReference type="EMBL" id="CAEZXZ010000141">
    <property type="protein sequence ID" value="CAB4709724.1"/>
    <property type="molecule type" value="Genomic_DNA"/>
</dbReference>
<feature type="transmembrane region" description="Helical" evidence="7">
    <location>
        <begin position="69"/>
        <end position="88"/>
    </location>
</feature>
<evidence type="ECO:0000259" key="8">
    <source>
        <dbReference type="PROSITE" id="PS50850"/>
    </source>
</evidence>
<keyword evidence="4 7" id="KW-0812">Transmembrane</keyword>
<keyword evidence="2" id="KW-0813">Transport</keyword>
<dbReference type="GO" id="GO:0005886">
    <property type="term" value="C:plasma membrane"/>
    <property type="evidence" value="ECO:0007669"/>
    <property type="project" value="UniProtKB-SubCell"/>
</dbReference>
<evidence type="ECO:0000313" key="9">
    <source>
        <dbReference type="EMBL" id="CAB4709724.1"/>
    </source>
</evidence>
<protein>
    <submittedName>
        <fullName evidence="9">Unannotated protein</fullName>
    </submittedName>
</protein>
<dbReference type="AlphaFoldDB" id="A0A6J6QQW1"/>
<dbReference type="SUPFAM" id="SSF103473">
    <property type="entry name" value="MFS general substrate transporter"/>
    <property type="match status" value="1"/>
</dbReference>
<keyword evidence="6 7" id="KW-0472">Membrane</keyword>
<evidence type="ECO:0000256" key="5">
    <source>
        <dbReference type="ARBA" id="ARBA00022989"/>
    </source>
</evidence>
<comment type="subcellular location">
    <subcellularLocation>
        <location evidence="1">Cell membrane</location>
        <topology evidence="1">Multi-pass membrane protein</topology>
    </subcellularLocation>
</comment>
<dbReference type="InterPro" id="IPR050171">
    <property type="entry name" value="MFS_Transporters"/>
</dbReference>
<dbReference type="InterPro" id="IPR036259">
    <property type="entry name" value="MFS_trans_sf"/>
</dbReference>
<feature type="transmembrane region" description="Helical" evidence="7">
    <location>
        <begin position="34"/>
        <end position="57"/>
    </location>
</feature>
<gene>
    <name evidence="9" type="ORF">UFOPK2625_00943</name>
</gene>
<evidence type="ECO:0000256" key="7">
    <source>
        <dbReference type="SAM" id="Phobius"/>
    </source>
</evidence>
<dbReference type="Gene3D" id="1.20.1250.20">
    <property type="entry name" value="MFS general substrate transporter like domains"/>
    <property type="match status" value="1"/>
</dbReference>
<dbReference type="PROSITE" id="PS50850">
    <property type="entry name" value="MFS"/>
    <property type="match status" value="1"/>
</dbReference>
<dbReference type="GO" id="GO:0022857">
    <property type="term" value="F:transmembrane transporter activity"/>
    <property type="evidence" value="ECO:0007669"/>
    <property type="project" value="InterPro"/>
</dbReference>
<evidence type="ECO:0000256" key="2">
    <source>
        <dbReference type="ARBA" id="ARBA00022448"/>
    </source>
</evidence>
<reference evidence="9" key="1">
    <citation type="submission" date="2020-05" db="EMBL/GenBank/DDBJ databases">
        <authorList>
            <person name="Chiriac C."/>
            <person name="Salcher M."/>
            <person name="Ghai R."/>
            <person name="Kavagutti S V."/>
        </authorList>
    </citation>
    <scope>NUCLEOTIDE SEQUENCE</scope>
</reference>